<dbReference type="Proteomes" id="UP001500752">
    <property type="component" value="Unassembled WGS sequence"/>
</dbReference>
<evidence type="ECO:0000256" key="3">
    <source>
        <dbReference type="ARBA" id="ARBA00022741"/>
    </source>
</evidence>
<comment type="caution">
    <text evidence="6">The sequence shown here is derived from an EMBL/GenBank/DDBJ whole genome shotgun (WGS) entry which is preliminary data.</text>
</comment>
<dbReference type="Gene3D" id="3.40.50.300">
    <property type="entry name" value="P-loop containing nucleotide triphosphate hydrolases"/>
    <property type="match status" value="1"/>
</dbReference>
<dbReference type="InterPro" id="IPR003593">
    <property type="entry name" value="AAA+_ATPase"/>
</dbReference>
<evidence type="ECO:0000256" key="1">
    <source>
        <dbReference type="ARBA" id="ARBA00005417"/>
    </source>
</evidence>
<dbReference type="GO" id="GO:0005524">
    <property type="term" value="F:ATP binding"/>
    <property type="evidence" value="ECO:0007669"/>
    <property type="project" value="UniProtKB-KW"/>
</dbReference>
<evidence type="ECO:0000256" key="2">
    <source>
        <dbReference type="ARBA" id="ARBA00022448"/>
    </source>
</evidence>
<dbReference type="InterPro" id="IPR027417">
    <property type="entry name" value="P-loop_NTPase"/>
</dbReference>
<evidence type="ECO:0000313" key="6">
    <source>
        <dbReference type="EMBL" id="GAA3682279.1"/>
    </source>
</evidence>
<keyword evidence="4 6" id="KW-0067">ATP-binding</keyword>
<name>A0ABP7C794_9MICC</name>
<comment type="similarity">
    <text evidence="1">Belongs to the ABC transporter superfamily.</text>
</comment>
<feature type="domain" description="ABC transporter" evidence="5">
    <location>
        <begin position="13"/>
        <end position="247"/>
    </location>
</feature>
<protein>
    <submittedName>
        <fullName evidence="6">Metal ABC transporter ATP-binding protein</fullName>
    </submittedName>
</protein>
<keyword evidence="2" id="KW-0813">Transport</keyword>
<dbReference type="PANTHER" id="PTHR42734">
    <property type="entry name" value="METAL TRANSPORT SYSTEM ATP-BINDING PROTEIN TM_0124-RELATED"/>
    <property type="match status" value="1"/>
</dbReference>
<reference evidence="7" key="1">
    <citation type="journal article" date="2019" name="Int. J. Syst. Evol. Microbiol.">
        <title>The Global Catalogue of Microorganisms (GCM) 10K type strain sequencing project: providing services to taxonomists for standard genome sequencing and annotation.</title>
        <authorList>
            <consortium name="The Broad Institute Genomics Platform"/>
            <consortium name="The Broad Institute Genome Sequencing Center for Infectious Disease"/>
            <person name="Wu L."/>
            <person name="Ma J."/>
        </authorList>
    </citation>
    <scope>NUCLEOTIDE SEQUENCE [LARGE SCALE GENOMIC DNA]</scope>
    <source>
        <strain evidence="7">JCM 30742</strain>
    </source>
</reference>
<evidence type="ECO:0000259" key="5">
    <source>
        <dbReference type="PROSITE" id="PS50893"/>
    </source>
</evidence>
<organism evidence="6 7">
    <name type="scientific">Arthrobacter ginkgonis</name>
    <dbReference type="NCBI Taxonomy" id="1630594"/>
    <lineage>
        <taxon>Bacteria</taxon>
        <taxon>Bacillati</taxon>
        <taxon>Actinomycetota</taxon>
        <taxon>Actinomycetes</taxon>
        <taxon>Micrococcales</taxon>
        <taxon>Micrococcaceae</taxon>
        <taxon>Arthrobacter</taxon>
    </lineage>
</organism>
<dbReference type="EMBL" id="BAABEO010000012">
    <property type="protein sequence ID" value="GAA3682279.1"/>
    <property type="molecule type" value="Genomic_DNA"/>
</dbReference>
<proteinExistence type="inferred from homology"/>
<dbReference type="InterPro" id="IPR017871">
    <property type="entry name" value="ABC_transporter-like_CS"/>
</dbReference>
<dbReference type="CDD" id="cd03235">
    <property type="entry name" value="ABC_Metallic_Cations"/>
    <property type="match status" value="1"/>
</dbReference>
<dbReference type="Pfam" id="PF00005">
    <property type="entry name" value="ABC_tran"/>
    <property type="match status" value="1"/>
</dbReference>
<evidence type="ECO:0000256" key="4">
    <source>
        <dbReference type="ARBA" id="ARBA00022840"/>
    </source>
</evidence>
<dbReference type="PROSITE" id="PS00211">
    <property type="entry name" value="ABC_TRANSPORTER_1"/>
    <property type="match status" value="1"/>
</dbReference>
<sequence>MSASHLSASEPALAVDGLRVSYGTNTALDGVDFELAQGELCGLIGVNGSGKSTLFKALMGLEKPTRGTVRLFGMAPAEARKSGRITYVPQSEAVDWTFPVSVHDVVMMGRYGYMGRSRRPSAADRAAVAEALERVDLTGLAGRQIGELSGGQRKRAFVARGIAQNADLLLLDEPFAGVDIASERLISGQLTELAASGRTVLISTHDLAGVPRLCTSAVLLHRRVLAAGRPAEVLTDANLALAFGGDTDRKEAA</sequence>
<dbReference type="SUPFAM" id="SSF52540">
    <property type="entry name" value="P-loop containing nucleoside triphosphate hydrolases"/>
    <property type="match status" value="1"/>
</dbReference>
<dbReference type="InterPro" id="IPR003439">
    <property type="entry name" value="ABC_transporter-like_ATP-bd"/>
</dbReference>
<dbReference type="RefSeq" id="WP_345150527.1">
    <property type="nucleotide sequence ID" value="NZ_BAABEO010000012.1"/>
</dbReference>
<keyword evidence="7" id="KW-1185">Reference proteome</keyword>
<dbReference type="PANTHER" id="PTHR42734:SF5">
    <property type="entry name" value="IRON TRANSPORT SYSTEM ATP-BINDING PROTEIN HI_0361-RELATED"/>
    <property type="match status" value="1"/>
</dbReference>
<dbReference type="InterPro" id="IPR050153">
    <property type="entry name" value="Metal_Ion_Import_ABC"/>
</dbReference>
<dbReference type="PROSITE" id="PS50893">
    <property type="entry name" value="ABC_TRANSPORTER_2"/>
    <property type="match status" value="1"/>
</dbReference>
<keyword evidence="3" id="KW-0547">Nucleotide-binding</keyword>
<dbReference type="SMART" id="SM00382">
    <property type="entry name" value="AAA"/>
    <property type="match status" value="1"/>
</dbReference>
<gene>
    <name evidence="6" type="ORF">GCM10023081_20430</name>
</gene>
<accession>A0ABP7C794</accession>
<evidence type="ECO:0000313" key="7">
    <source>
        <dbReference type="Proteomes" id="UP001500752"/>
    </source>
</evidence>